<dbReference type="AlphaFoldDB" id="A0A812PH47"/>
<keyword evidence="9" id="KW-1185">Reference proteome</keyword>
<dbReference type="GO" id="GO:0140358">
    <property type="term" value="F:P-type transmembrane transporter activity"/>
    <property type="evidence" value="ECO:0007669"/>
    <property type="project" value="InterPro"/>
</dbReference>
<evidence type="ECO:0000256" key="5">
    <source>
        <dbReference type="ARBA" id="ARBA00022842"/>
    </source>
</evidence>
<keyword evidence="4" id="KW-0067">ATP-binding</keyword>
<evidence type="ECO:0000256" key="3">
    <source>
        <dbReference type="ARBA" id="ARBA00022741"/>
    </source>
</evidence>
<dbReference type="Gene3D" id="1.20.1110.10">
    <property type="entry name" value="Calcium-transporting ATPase, transmembrane domain"/>
    <property type="match status" value="1"/>
</dbReference>
<keyword evidence="5" id="KW-0460">Magnesium</keyword>
<feature type="domain" description="Cation-transporting P-type ATPase N-terminal" evidence="7">
    <location>
        <begin position="199"/>
        <end position="254"/>
    </location>
</feature>
<sequence length="326" mass="36948">MKDELSLRHPPSLARVTVHSPAAQRKFAILAGFVALHGLALQFCIQTSGEAHQAALERVRKLNREHFLNGTKEEDKLPQEQLPSEWAPNPWASASLFATISLHVFFHLLCHWKVGFRAFTLFQPARKVREGFYVQVTPLPHRGRPALVPLTFCETTLRLTFIFQRQHYECLDPGEGGTDPDEEVGEVRLTPCPVNEPLAQYLEATGLGNDDAEHLKTRFGDNLLEVELPTFFQCYKEQLLSPLVIFQIFVALIWAADDFFNYTLMQMLFILTMESTSVFQRLKTMKMLNSMGTKSYGIMVYRGGCWVEKSTSDLVPGDLIELVTVG</sequence>
<dbReference type="OrthoDB" id="48943at2759"/>
<dbReference type="EMBL" id="CAJNDS010002182">
    <property type="protein sequence ID" value="CAE7362565.1"/>
    <property type="molecule type" value="Genomic_DNA"/>
</dbReference>
<keyword evidence="3" id="KW-0547">Nucleotide-binding</keyword>
<dbReference type="Gene3D" id="2.70.150.10">
    <property type="entry name" value="Calcium-transporting ATPase, cytoplasmic transduction domain A"/>
    <property type="match status" value="1"/>
</dbReference>
<evidence type="ECO:0000256" key="1">
    <source>
        <dbReference type="ARBA" id="ARBA00004141"/>
    </source>
</evidence>
<dbReference type="InterPro" id="IPR023298">
    <property type="entry name" value="ATPase_P-typ_TM_dom_sf"/>
</dbReference>
<evidence type="ECO:0000313" key="9">
    <source>
        <dbReference type="Proteomes" id="UP000604046"/>
    </source>
</evidence>
<dbReference type="Proteomes" id="UP000604046">
    <property type="component" value="Unassembled WGS sequence"/>
</dbReference>
<protein>
    <submittedName>
        <fullName evidence="8">SPF1 protein</fullName>
    </submittedName>
</protein>
<keyword evidence="2" id="KW-0479">Metal-binding</keyword>
<dbReference type="GO" id="GO:0016020">
    <property type="term" value="C:membrane"/>
    <property type="evidence" value="ECO:0007669"/>
    <property type="project" value="UniProtKB-SubCell"/>
</dbReference>
<evidence type="ECO:0000313" key="8">
    <source>
        <dbReference type="EMBL" id="CAE7362565.1"/>
    </source>
</evidence>
<dbReference type="Pfam" id="PF00690">
    <property type="entry name" value="Cation_ATPase_N"/>
    <property type="match status" value="1"/>
</dbReference>
<dbReference type="GO" id="GO:0046872">
    <property type="term" value="F:metal ion binding"/>
    <property type="evidence" value="ECO:0007669"/>
    <property type="project" value="UniProtKB-KW"/>
</dbReference>
<dbReference type="PANTHER" id="PTHR45630">
    <property type="entry name" value="CATION-TRANSPORTING ATPASE-RELATED"/>
    <property type="match status" value="1"/>
</dbReference>
<dbReference type="InterPro" id="IPR006544">
    <property type="entry name" value="P-type_TPase_V"/>
</dbReference>
<evidence type="ECO:0000256" key="2">
    <source>
        <dbReference type="ARBA" id="ARBA00022723"/>
    </source>
</evidence>
<keyword evidence="6" id="KW-1278">Translocase</keyword>
<dbReference type="InterPro" id="IPR004014">
    <property type="entry name" value="ATPase_P-typ_cation-transptr_N"/>
</dbReference>
<proteinExistence type="predicted"/>
<dbReference type="SUPFAM" id="SSF81665">
    <property type="entry name" value="Calcium ATPase, transmembrane domain M"/>
    <property type="match status" value="1"/>
</dbReference>
<gene>
    <name evidence="8" type="primary">SPF1</name>
    <name evidence="8" type="ORF">SNAT2548_LOCUS19559</name>
</gene>
<accession>A0A812PH47</accession>
<name>A0A812PH47_9DINO</name>
<dbReference type="GO" id="GO:0019829">
    <property type="term" value="F:ATPase-coupled monoatomic cation transmembrane transporter activity"/>
    <property type="evidence" value="ECO:0007669"/>
    <property type="project" value="TreeGrafter"/>
</dbReference>
<comment type="caution">
    <text evidence="8">The sequence shown here is derived from an EMBL/GenBank/DDBJ whole genome shotgun (WGS) entry which is preliminary data.</text>
</comment>
<reference evidence="8" key="1">
    <citation type="submission" date="2021-02" db="EMBL/GenBank/DDBJ databases">
        <authorList>
            <person name="Dougan E. K."/>
            <person name="Rhodes N."/>
            <person name="Thang M."/>
            <person name="Chan C."/>
        </authorList>
    </citation>
    <scope>NUCLEOTIDE SEQUENCE</scope>
</reference>
<evidence type="ECO:0000256" key="4">
    <source>
        <dbReference type="ARBA" id="ARBA00022840"/>
    </source>
</evidence>
<dbReference type="GO" id="GO:0005524">
    <property type="term" value="F:ATP binding"/>
    <property type="evidence" value="ECO:0007669"/>
    <property type="project" value="UniProtKB-KW"/>
</dbReference>
<comment type="subcellular location">
    <subcellularLocation>
        <location evidence="1">Membrane</location>
        <topology evidence="1">Multi-pass membrane protein</topology>
    </subcellularLocation>
</comment>
<evidence type="ECO:0000256" key="6">
    <source>
        <dbReference type="ARBA" id="ARBA00022967"/>
    </source>
</evidence>
<evidence type="ECO:0000259" key="7">
    <source>
        <dbReference type="Pfam" id="PF00690"/>
    </source>
</evidence>
<organism evidence="8 9">
    <name type="scientific">Symbiodinium natans</name>
    <dbReference type="NCBI Taxonomy" id="878477"/>
    <lineage>
        <taxon>Eukaryota</taxon>
        <taxon>Sar</taxon>
        <taxon>Alveolata</taxon>
        <taxon>Dinophyceae</taxon>
        <taxon>Suessiales</taxon>
        <taxon>Symbiodiniaceae</taxon>
        <taxon>Symbiodinium</taxon>
    </lineage>
</organism>